<evidence type="ECO:0000256" key="2">
    <source>
        <dbReference type="ARBA" id="ARBA00022448"/>
    </source>
</evidence>
<dbReference type="EMBL" id="JBHSHC010000044">
    <property type="protein sequence ID" value="MFC4767098.1"/>
    <property type="molecule type" value="Genomic_DNA"/>
</dbReference>
<feature type="transmembrane region" description="Helical" evidence="9">
    <location>
        <begin position="83"/>
        <end position="111"/>
    </location>
</feature>
<evidence type="ECO:0000256" key="5">
    <source>
        <dbReference type="ARBA" id="ARBA00022982"/>
    </source>
</evidence>
<evidence type="ECO:0000313" key="12">
    <source>
        <dbReference type="Proteomes" id="UP001596002"/>
    </source>
</evidence>
<dbReference type="PANTHER" id="PTHR30598:SF3">
    <property type="entry name" value="RESPIRATORY NITRATE REDUCTASE 1 GAMMA CHAIN"/>
    <property type="match status" value="1"/>
</dbReference>
<feature type="domain" description="NarG-like" evidence="10">
    <location>
        <begin position="19"/>
        <end position="121"/>
    </location>
</feature>
<evidence type="ECO:0000256" key="6">
    <source>
        <dbReference type="ARBA" id="ARBA00022989"/>
    </source>
</evidence>
<evidence type="ECO:0000256" key="3">
    <source>
        <dbReference type="ARBA" id="ARBA00022475"/>
    </source>
</evidence>
<feature type="transmembrane region" description="Helical" evidence="9">
    <location>
        <begin position="21"/>
        <end position="43"/>
    </location>
</feature>
<keyword evidence="3" id="KW-1003">Cell membrane</keyword>
<keyword evidence="12" id="KW-1185">Reference proteome</keyword>
<dbReference type="Proteomes" id="UP001596002">
    <property type="component" value="Unassembled WGS sequence"/>
</dbReference>
<gene>
    <name evidence="11" type="ORF">ACFO8Q_06920</name>
</gene>
<sequence length="126" mass="14392">YDYSFFSTRVYKNPIGSGSSGLGDIVVAVLLFTVIGMGILATVGHNILASYDYRETISPWIRGIITFTPDPTLMTDVPLFFKLHVLFAFAILGIWPFTRLVHVWSIPLAYIRRSYIVYRRRGTKHF</sequence>
<name>A0ABV9Q062_9BACL</name>
<dbReference type="Pfam" id="PF02665">
    <property type="entry name" value="Nitrate_red_gam"/>
    <property type="match status" value="1"/>
</dbReference>
<keyword evidence="4 9" id="KW-0812">Transmembrane</keyword>
<reference evidence="12" key="1">
    <citation type="journal article" date="2019" name="Int. J. Syst. Evol. Microbiol.">
        <title>The Global Catalogue of Microorganisms (GCM) 10K type strain sequencing project: providing services to taxonomists for standard genome sequencing and annotation.</title>
        <authorList>
            <consortium name="The Broad Institute Genomics Platform"/>
            <consortium name="The Broad Institute Genome Sequencing Center for Infectious Disease"/>
            <person name="Wu L."/>
            <person name="Ma J."/>
        </authorList>
    </citation>
    <scope>NUCLEOTIDE SEQUENCE [LARGE SCALE GENOMIC DNA]</scope>
    <source>
        <strain evidence="12">WYCCWR 12678</strain>
    </source>
</reference>
<evidence type="ECO:0000256" key="9">
    <source>
        <dbReference type="SAM" id="Phobius"/>
    </source>
</evidence>
<evidence type="ECO:0000256" key="8">
    <source>
        <dbReference type="ARBA" id="ARBA00023136"/>
    </source>
</evidence>
<dbReference type="SUPFAM" id="SSF103501">
    <property type="entry name" value="Respiratory nitrate reductase 1 gamma chain"/>
    <property type="match status" value="1"/>
</dbReference>
<keyword evidence="6 9" id="KW-1133">Transmembrane helix</keyword>
<keyword evidence="2" id="KW-0813">Transport</keyword>
<keyword evidence="8 9" id="KW-0472">Membrane</keyword>
<feature type="non-terminal residue" evidence="11">
    <location>
        <position position="1"/>
    </location>
</feature>
<evidence type="ECO:0000256" key="7">
    <source>
        <dbReference type="ARBA" id="ARBA00023002"/>
    </source>
</evidence>
<proteinExistence type="predicted"/>
<keyword evidence="5" id="KW-0249">Electron transport</keyword>
<dbReference type="Gene3D" id="1.20.950.20">
    <property type="entry name" value="Transmembrane di-heme cytochromes, Chain C"/>
    <property type="match status" value="1"/>
</dbReference>
<keyword evidence="7" id="KW-0560">Oxidoreductase</keyword>
<comment type="caution">
    <text evidence="11">The sequence shown here is derived from an EMBL/GenBank/DDBJ whole genome shotgun (WGS) entry which is preliminary data.</text>
</comment>
<organism evidence="11 12">
    <name type="scientific">Effusibacillus consociatus</name>
    <dbReference type="NCBI Taxonomy" id="1117041"/>
    <lineage>
        <taxon>Bacteria</taxon>
        <taxon>Bacillati</taxon>
        <taxon>Bacillota</taxon>
        <taxon>Bacilli</taxon>
        <taxon>Bacillales</taxon>
        <taxon>Alicyclobacillaceae</taxon>
        <taxon>Effusibacillus</taxon>
    </lineage>
</organism>
<evidence type="ECO:0000256" key="1">
    <source>
        <dbReference type="ARBA" id="ARBA00004651"/>
    </source>
</evidence>
<dbReference type="InterPro" id="IPR023234">
    <property type="entry name" value="NarG-like_domain"/>
</dbReference>
<evidence type="ECO:0000259" key="10">
    <source>
        <dbReference type="Pfam" id="PF02665"/>
    </source>
</evidence>
<comment type="subcellular location">
    <subcellularLocation>
        <location evidence="1">Cell membrane</location>
        <topology evidence="1">Multi-pass membrane protein</topology>
    </subcellularLocation>
</comment>
<evidence type="ECO:0000256" key="4">
    <source>
        <dbReference type="ARBA" id="ARBA00022692"/>
    </source>
</evidence>
<accession>A0ABV9Q062</accession>
<evidence type="ECO:0000313" key="11">
    <source>
        <dbReference type="EMBL" id="MFC4767098.1"/>
    </source>
</evidence>
<dbReference type="RefSeq" id="WP_380024980.1">
    <property type="nucleotide sequence ID" value="NZ_JBHSHC010000044.1"/>
</dbReference>
<dbReference type="InterPro" id="IPR051936">
    <property type="entry name" value="Heme-iron_electron_transfer"/>
</dbReference>
<dbReference type="PANTHER" id="PTHR30598">
    <property type="entry name" value="NITRATE REDUCTASE PRIVATE CHAPERONE, REDOX ENZYME MATURATION PROTEIN REMP FAMILY"/>
    <property type="match status" value="1"/>
</dbReference>
<dbReference type="InterPro" id="IPR036197">
    <property type="entry name" value="NarG-like_sf"/>
</dbReference>
<protein>
    <submittedName>
        <fullName evidence="11">Respiratory nitrate reductase subunit gamma</fullName>
    </submittedName>
</protein>